<protein>
    <submittedName>
        <fullName evidence="2">Uncharacterized protein</fullName>
    </submittedName>
</protein>
<proteinExistence type="predicted"/>
<gene>
    <name evidence="2" type="ORF">CSC2_05110</name>
</gene>
<keyword evidence="1" id="KW-1133">Transmembrane helix</keyword>
<evidence type="ECO:0000313" key="2">
    <source>
        <dbReference type="EMBL" id="GFZ29985.1"/>
    </source>
</evidence>
<sequence length="53" mass="6286">MFVGFIGIYYDNIILVTGGLIGFLILLGLYVILMKRYQRNKDNINYDKYKNDY</sequence>
<name>A0ABQ1E5G5_9CLOT</name>
<keyword evidence="3" id="KW-1185">Reference proteome</keyword>
<keyword evidence="1" id="KW-0472">Membrane</keyword>
<feature type="transmembrane region" description="Helical" evidence="1">
    <location>
        <begin position="12"/>
        <end position="33"/>
    </location>
</feature>
<dbReference type="Proteomes" id="UP000663802">
    <property type="component" value="Unassembled WGS sequence"/>
</dbReference>
<accession>A0ABQ1E5G5</accession>
<comment type="caution">
    <text evidence="2">The sequence shown here is derived from an EMBL/GenBank/DDBJ whole genome shotgun (WGS) entry which is preliminary data.</text>
</comment>
<evidence type="ECO:0000313" key="3">
    <source>
        <dbReference type="Proteomes" id="UP000663802"/>
    </source>
</evidence>
<organism evidence="2 3">
    <name type="scientific">Clostridium zeae</name>
    <dbReference type="NCBI Taxonomy" id="2759022"/>
    <lineage>
        <taxon>Bacteria</taxon>
        <taxon>Bacillati</taxon>
        <taxon>Bacillota</taxon>
        <taxon>Clostridia</taxon>
        <taxon>Eubacteriales</taxon>
        <taxon>Clostridiaceae</taxon>
        <taxon>Clostridium</taxon>
    </lineage>
</organism>
<keyword evidence="1" id="KW-0812">Transmembrane</keyword>
<evidence type="ECO:0000256" key="1">
    <source>
        <dbReference type="SAM" id="Phobius"/>
    </source>
</evidence>
<dbReference type="EMBL" id="BMBA01000001">
    <property type="protein sequence ID" value="GFZ29985.1"/>
    <property type="molecule type" value="Genomic_DNA"/>
</dbReference>
<reference evidence="2 3" key="1">
    <citation type="journal article" date="2021" name="Int. J. Syst. Evol. Microbiol.">
        <title>Clostridium zeae sp. nov., isolated from corn silage.</title>
        <authorList>
            <person name="Kobayashi H."/>
            <person name="Tanizawa Y."/>
            <person name="Yagura M."/>
            <person name="Sakamoto M."/>
            <person name="Ohkuma M."/>
            <person name="Tohno M."/>
        </authorList>
    </citation>
    <scope>NUCLEOTIDE SEQUENCE [LARGE SCALE GENOMIC DNA]</scope>
    <source>
        <strain evidence="2 3">CSC2</strain>
    </source>
</reference>